<reference evidence="2" key="1">
    <citation type="submission" date="2016-10" db="EMBL/GenBank/DDBJ databases">
        <authorList>
            <person name="Varghese N."/>
            <person name="Submissions S."/>
        </authorList>
    </citation>
    <scope>NUCLEOTIDE SEQUENCE [LARGE SCALE GENOMIC DNA]</scope>
    <source>
        <strain evidence="2">OK042</strain>
    </source>
</reference>
<name>A0A1I3LKF7_9BACL</name>
<dbReference type="STRING" id="1884381.SAMN05518846_101342"/>
<keyword evidence="2" id="KW-1185">Reference proteome</keyword>
<dbReference type="RefSeq" id="WP_092266225.1">
    <property type="nucleotide sequence ID" value="NZ_BJOE01000015.1"/>
</dbReference>
<dbReference type="AlphaFoldDB" id="A0A1I3LKF7"/>
<dbReference type="Proteomes" id="UP000198915">
    <property type="component" value="Unassembled WGS sequence"/>
</dbReference>
<evidence type="ECO:0000313" key="1">
    <source>
        <dbReference type="EMBL" id="SFI84955.1"/>
    </source>
</evidence>
<proteinExistence type="predicted"/>
<sequence>MANKGKLLMIFTLFFLLMGIRLAWGFWYQPAVMPFAKQGVLDASSWDFTGNGSIQRVSS</sequence>
<protein>
    <submittedName>
        <fullName evidence="1">Uncharacterized protein</fullName>
    </submittedName>
</protein>
<dbReference type="EMBL" id="FORT01000001">
    <property type="protein sequence ID" value="SFI84955.1"/>
    <property type="molecule type" value="Genomic_DNA"/>
</dbReference>
<evidence type="ECO:0000313" key="2">
    <source>
        <dbReference type="Proteomes" id="UP000198915"/>
    </source>
</evidence>
<accession>A0A1I3LKF7</accession>
<gene>
    <name evidence="1" type="ORF">SAMN05518846_101342</name>
</gene>
<organism evidence="1 2">
    <name type="scientific">Brevibacillus centrosporus</name>
    <dbReference type="NCBI Taxonomy" id="54910"/>
    <lineage>
        <taxon>Bacteria</taxon>
        <taxon>Bacillati</taxon>
        <taxon>Bacillota</taxon>
        <taxon>Bacilli</taxon>
        <taxon>Bacillales</taxon>
        <taxon>Paenibacillaceae</taxon>
        <taxon>Brevibacillus</taxon>
    </lineage>
</organism>